<evidence type="ECO:0000313" key="2">
    <source>
        <dbReference type="Proteomes" id="UP001224775"/>
    </source>
</evidence>
<organism evidence="1 2">
    <name type="scientific">Skeletonema marinoi</name>
    <dbReference type="NCBI Taxonomy" id="267567"/>
    <lineage>
        <taxon>Eukaryota</taxon>
        <taxon>Sar</taxon>
        <taxon>Stramenopiles</taxon>
        <taxon>Ochrophyta</taxon>
        <taxon>Bacillariophyta</taxon>
        <taxon>Coscinodiscophyceae</taxon>
        <taxon>Thalassiosirophycidae</taxon>
        <taxon>Thalassiosirales</taxon>
        <taxon>Skeletonemataceae</taxon>
        <taxon>Skeletonema</taxon>
        <taxon>Skeletonema marinoi-dohrnii complex</taxon>
    </lineage>
</organism>
<sequence length="104" mass="11401">MEVLSGDLENATSQIDIACVSNGAYIFTVYDESGKCCGDNKGYYAVKVNGEEVVRGRSYFTSPNAYIIGQITKLPLLKQKYSGSISTTKPVSHSILRRTCPLLR</sequence>
<proteinExistence type="predicted"/>
<dbReference type="EMBL" id="JATAAI010000035">
    <property type="protein sequence ID" value="KAK1735051.1"/>
    <property type="molecule type" value="Genomic_DNA"/>
</dbReference>
<evidence type="ECO:0000313" key="1">
    <source>
        <dbReference type="EMBL" id="KAK1735051.1"/>
    </source>
</evidence>
<keyword evidence="2" id="KW-1185">Reference proteome</keyword>
<dbReference type="Proteomes" id="UP001224775">
    <property type="component" value="Unassembled WGS sequence"/>
</dbReference>
<reference evidence="1" key="1">
    <citation type="submission" date="2023-06" db="EMBL/GenBank/DDBJ databases">
        <title>Survivors Of The Sea: Transcriptome response of Skeletonema marinoi to long-term dormancy.</title>
        <authorList>
            <person name="Pinder M.I.M."/>
            <person name="Kourtchenko O."/>
            <person name="Robertson E.K."/>
            <person name="Larsson T."/>
            <person name="Maumus F."/>
            <person name="Osuna-Cruz C.M."/>
            <person name="Vancaester E."/>
            <person name="Stenow R."/>
            <person name="Vandepoele K."/>
            <person name="Ploug H."/>
            <person name="Bruchert V."/>
            <person name="Godhe A."/>
            <person name="Topel M."/>
        </authorList>
    </citation>
    <scope>NUCLEOTIDE SEQUENCE</scope>
    <source>
        <strain evidence="1">R05AC</strain>
    </source>
</reference>
<accession>A0AAD8XWB0</accession>
<dbReference type="AlphaFoldDB" id="A0AAD8XWB0"/>
<name>A0AAD8XWB0_9STRA</name>
<protein>
    <submittedName>
        <fullName evidence="1">Uncharacterized protein</fullName>
    </submittedName>
</protein>
<gene>
    <name evidence="1" type="ORF">QTG54_014117</name>
</gene>
<comment type="caution">
    <text evidence="1">The sequence shown here is derived from an EMBL/GenBank/DDBJ whole genome shotgun (WGS) entry which is preliminary data.</text>
</comment>